<sequence length="185" mass="21327">MPSGSEVEIFVRRIAAAPNAFYFQDFSGRLLDYRNVESRGGGNIKWQIWFQVLVANPGLPGPTPGPTALPLRRCRRPRRFVPALQEALTTRNLFINNWEDGRMAAGYFDQTSRYLQSALRRIRLKQTKAAIDYFISERAGTAYNRWRVMTNHWYVAWTAQPSGVLEIGAFSRAVWRKADRENLFP</sequence>
<name>A0A6A6GKR7_9PEZI</name>
<dbReference type="AlphaFoldDB" id="A0A6A6GKR7"/>
<protein>
    <submittedName>
        <fullName evidence="1">Uncharacterized protein</fullName>
    </submittedName>
</protein>
<reference evidence="2" key="1">
    <citation type="journal article" date="2020" name="Stud. Mycol.">
        <title>101 Dothideomycetes genomes: A test case for predicting lifestyles and emergence of pathogens.</title>
        <authorList>
            <person name="Haridas S."/>
            <person name="Albert R."/>
            <person name="Binder M."/>
            <person name="Bloem J."/>
            <person name="LaButti K."/>
            <person name="Salamov A."/>
            <person name="Andreopoulos B."/>
            <person name="Baker S."/>
            <person name="Barry K."/>
            <person name="Bills G."/>
            <person name="Bluhm B."/>
            <person name="Cannon C."/>
            <person name="Castanera R."/>
            <person name="Culley D."/>
            <person name="Daum C."/>
            <person name="Ezra D."/>
            <person name="Gonzalez J."/>
            <person name="Henrissat B."/>
            <person name="Kuo A."/>
            <person name="Liang C."/>
            <person name="Lipzen A."/>
            <person name="Lutzoni F."/>
            <person name="Magnuson J."/>
            <person name="Mondo S."/>
            <person name="Nolan M."/>
            <person name="Ohm R."/>
            <person name="Pangilinan J."/>
            <person name="Park H.-J."/>
            <person name="Ramirez L."/>
            <person name="Alfaro M."/>
            <person name="Sun H."/>
            <person name="Tritt A."/>
            <person name="Yoshinaga Y."/>
            <person name="Zwiers L.-H."/>
            <person name="Turgeon B."/>
            <person name="Goodwin S."/>
            <person name="Spatafora J."/>
            <person name="Crous P."/>
            <person name="Grigoriev I."/>
        </authorList>
    </citation>
    <scope>NUCLEOTIDE SEQUENCE [LARGE SCALE GENOMIC DNA]</scope>
    <source>
        <strain evidence="2">CECT 20119</strain>
    </source>
</reference>
<dbReference type="EMBL" id="ML992502">
    <property type="protein sequence ID" value="KAF2226325.1"/>
    <property type="molecule type" value="Genomic_DNA"/>
</dbReference>
<accession>A0A6A6GKR7</accession>
<keyword evidence="2" id="KW-1185">Reference proteome</keyword>
<dbReference type="Proteomes" id="UP000799538">
    <property type="component" value="Unassembled WGS sequence"/>
</dbReference>
<evidence type="ECO:0000313" key="2">
    <source>
        <dbReference type="Proteomes" id="UP000799538"/>
    </source>
</evidence>
<dbReference type="OrthoDB" id="10446793at2759"/>
<organism evidence="1 2">
    <name type="scientific">Elsinoe ampelina</name>
    <dbReference type="NCBI Taxonomy" id="302913"/>
    <lineage>
        <taxon>Eukaryota</taxon>
        <taxon>Fungi</taxon>
        <taxon>Dikarya</taxon>
        <taxon>Ascomycota</taxon>
        <taxon>Pezizomycotina</taxon>
        <taxon>Dothideomycetes</taxon>
        <taxon>Dothideomycetidae</taxon>
        <taxon>Myriangiales</taxon>
        <taxon>Elsinoaceae</taxon>
        <taxon>Elsinoe</taxon>
    </lineage>
</organism>
<evidence type="ECO:0000313" key="1">
    <source>
        <dbReference type="EMBL" id="KAF2226325.1"/>
    </source>
</evidence>
<proteinExistence type="predicted"/>
<gene>
    <name evidence="1" type="ORF">BDZ85DRAFT_305315</name>
</gene>